<reference evidence="4" key="1">
    <citation type="journal article" date="2011" name="Science">
        <title>The plant cell wall-decomposing machinery underlies the functional diversity of forest fungi.</title>
        <authorList>
            <person name="Eastwood D.C."/>
            <person name="Floudas D."/>
            <person name="Binder M."/>
            <person name="Majcherczyk A."/>
            <person name="Schneider P."/>
            <person name="Aerts A."/>
            <person name="Asiegbu F.O."/>
            <person name="Baker S.E."/>
            <person name="Barry K."/>
            <person name="Bendiksby M."/>
            <person name="Blumentritt M."/>
            <person name="Coutinho P.M."/>
            <person name="Cullen D."/>
            <person name="de Vries R.P."/>
            <person name="Gathman A."/>
            <person name="Goodell B."/>
            <person name="Henrissat B."/>
            <person name="Ihrmark K."/>
            <person name="Kauserud H."/>
            <person name="Kohler A."/>
            <person name="LaButti K."/>
            <person name="Lapidus A."/>
            <person name="Lavin J.L."/>
            <person name="Lee Y.-H."/>
            <person name="Lindquist E."/>
            <person name="Lilly W."/>
            <person name="Lucas S."/>
            <person name="Morin E."/>
            <person name="Murat C."/>
            <person name="Oguiza J.A."/>
            <person name="Park J."/>
            <person name="Pisabarro A.G."/>
            <person name="Riley R."/>
            <person name="Rosling A."/>
            <person name="Salamov A."/>
            <person name="Schmidt O."/>
            <person name="Schmutz J."/>
            <person name="Skrede I."/>
            <person name="Stenlid J."/>
            <person name="Wiebenga A."/>
            <person name="Xie X."/>
            <person name="Kuees U."/>
            <person name="Hibbett D.S."/>
            <person name="Hoffmeister D."/>
            <person name="Hoegberg N."/>
            <person name="Martin F."/>
            <person name="Grigoriev I.V."/>
            <person name="Watkinson S.C."/>
        </authorList>
    </citation>
    <scope>NUCLEOTIDE SEQUENCE [LARGE SCALE GENOMIC DNA]</scope>
    <source>
        <strain evidence="4">strain S7.3</strain>
    </source>
</reference>
<sequence length="105" mass="11667">WIKGSPGAGKSAIASSLQSRLMKKHPLGGFFSFRRGDAALSNPAALWRTIAHQLARSDPKFASTIIKTLNVNLVDPQRPNIEDHFDSLIVEPLKACFNEQLQDRR</sequence>
<accession>F8Q6J4</accession>
<dbReference type="Pfam" id="PF24883">
    <property type="entry name" value="NPHP3_N"/>
    <property type="match status" value="1"/>
</dbReference>
<keyword evidence="4" id="KW-1185">Reference proteome</keyword>
<keyword evidence="1" id="KW-0677">Repeat</keyword>
<gene>
    <name evidence="3" type="ORF">SERLA73DRAFT_59573</name>
</gene>
<proteinExistence type="predicted"/>
<evidence type="ECO:0000313" key="3">
    <source>
        <dbReference type="EMBL" id="EGN96232.1"/>
    </source>
</evidence>
<evidence type="ECO:0000259" key="2">
    <source>
        <dbReference type="Pfam" id="PF24883"/>
    </source>
</evidence>
<dbReference type="InParanoid" id="F8Q6J4"/>
<dbReference type="InterPro" id="IPR056884">
    <property type="entry name" value="NPHP3-like_N"/>
</dbReference>
<feature type="non-terminal residue" evidence="3">
    <location>
        <position position="1"/>
    </location>
</feature>
<organism evidence="4">
    <name type="scientific">Serpula lacrymans var. lacrymans (strain S7.3)</name>
    <name type="common">Dry rot fungus</name>
    <dbReference type="NCBI Taxonomy" id="936435"/>
    <lineage>
        <taxon>Eukaryota</taxon>
        <taxon>Fungi</taxon>
        <taxon>Dikarya</taxon>
        <taxon>Basidiomycota</taxon>
        <taxon>Agaricomycotina</taxon>
        <taxon>Agaricomycetes</taxon>
        <taxon>Agaricomycetidae</taxon>
        <taxon>Boletales</taxon>
        <taxon>Coniophorineae</taxon>
        <taxon>Serpulaceae</taxon>
        <taxon>Serpula</taxon>
    </lineage>
</organism>
<dbReference type="STRING" id="936435.F8Q6J4"/>
<evidence type="ECO:0000313" key="4">
    <source>
        <dbReference type="Proteomes" id="UP000008063"/>
    </source>
</evidence>
<dbReference type="HOGENOM" id="CLU_000288_6_8_1"/>
<dbReference type="AlphaFoldDB" id="F8Q6J4"/>
<protein>
    <recommendedName>
        <fullName evidence="2">Nephrocystin 3-like N-terminal domain-containing protein</fullName>
    </recommendedName>
</protein>
<dbReference type="EMBL" id="GL945484">
    <property type="protein sequence ID" value="EGN96232.1"/>
    <property type="molecule type" value="Genomic_DNA"/>
</dbReference>
<dbReference type="Proteomes" id="UP000008063">
    <property type="component" value="Unassembled WGS sequence"/>
</dbReference>
<name>F8Q6J4_SERL3</name>
<feature type="domain" description="Nephrocystin 3-like N-terminal" evidence="2">
    <location>
        <begin position="1"/>
        <end position="91"/>
    </location>
</feature>
<evidence type="ECO:0000256" key="1">
    <source>
        <dbReference type="ARBA" id="ARBA00022737"/>
    </source>
</evidence>